<evidence type="ECO:0000313" key="7">
    <source>
        <dbReference type="EMBL" id="CAB4222300.1"/>
    </source>
</evidence>
<evidence type="ECO:0000313" key="4">
    <source>
        <dbReference type="EMBL" id="CAB4181065.1"/>
    </source>
</evidence>
<evidence type="ECO:0000313" key="5">
    <source>
        <dbReference type="EMBL" id="CAB4191626.1"/>
    </source>
</evidence>
<dbReference type="EMBL" id="LR796847">
    <property type="protein sequence ID" value="CAB4169414.1"/>
    <property type="molecule type" value="Genomic_DNA"/>
</dbReference>
<dbReference type="EMBL" id="LR797171">
    <property type="protein sequence ID" value="CAB4191626.1"/>
    <property type="molecule type" value="Genomic_DNA"/>
</dbReference>
<evidence type="ECO:0000313" key="3">
    <source>
        <dbReference type="EMBL" id="CAB4175885.1"/>
    </source>
</evidence>
<sequence length="202" mass="22502">MPEMVQLKRGRKPGTHRVDASRRYEAAQALGLPNAKPSSRATTGIVGRPTKYNPEMCKEIIALGESGASKTEMAEGIGVLIETLNAWAIKHVEFSIALKTARQKSQVWWETIGRLAASTPDSKINPTHYIFQMKNRFREDWNDTRETRITGAGGGPVEIETRTIDMKQLSDDQRAVLRAVLLNHIPHNAVVDGEVVDDEEDK</sequence>
<dbReference type="EMBL" id="LR797514">
    <property type="protein sequence ID" value="CAB4222300.1"/>
    <property type="molecule type" value="Genomic_DNA"/>
</dbReference>
<reference evidence="2" key="1">
    <citation type="submission" date="2020-05" db="EMBL/GenBank/DDBJ databases">
        <authorList>
            <person name="Chiriac C."/>
            <person name="Salcher M."/>
            <person name="Ghai R."/>
            <person name="Kavagutti S V."/>
        </authorList>
    </citation>
    <scope>NUCLEOTIDE SEQUENCE</scope>
</reference>
<dbReference type="EMBL" id="LR797018">
    <property type="protein sequence ID" value="CAB4181065.1"/>
    <property type="molecule type" value="Genomic_DNA"/>
</dbReference>
<name>A0A6J5PPC2_9CAUD</name>
<evidence type="ECO:0000313" key="2">
    <source>
        <dbReference type="EMBL" id="CAB4169414.1"/>
    </source>
</evidence>
<evidence type="ECO:0008006" key="9">
    <source>
        <dbReference type="Google" id="ProtNLM"/>
    </source>
</evidence>
<evidence type="ECO:0000313" key="1">
    <source>
        <dbReference type="EMBL" id="CAB4145915.1"/>
    </source>
</evidence>
<dbReference type="EMBL" id="LR797376">
    <property type="protein sequence ID" value="CAB4211890.1"/>
    <property type="molecule type" value="Genomic_DNA"/>
</dbReference>
<proteinExistence type="predicted"/>
<accession>A0A6J5PPC2</accession>
<dbReference type="Gene3D" id="1.10.10.60">
    <property type="entry name" value="Homeodomain-like"/>
    <property type="match status" value="1"/>
</dbReference>
<organism evidence="2">
    <name type="scientific">uncultured Caudovirales phage</name>
    <dbReference type="NCBI Taxonomy" id="2100421"/>
    <lineage>
        <taxon>Viruses</taxon>
        <taxon>Duplodnaviria</taxon>
        <taxon>Heunggongvirae</taxon>
        <taxon>Uroviricota</taxon>
        <taxon>Caudoviricetes</taxon>
        <taxon>Peduoviridae</taxon>
        <taxon>Maltschvirus</taxon>
        <taxon>Maltschvirus maltsch</taxon>
    </lineage>
</organism>
<gene>
    <name evidence="4" type="ORF">UFOVP1072_10</name>
    <name evidence="5" type="ORF">UFOVP1211_62</name>
    <name evidence="6" type="ORF">UFOVP1420_51</name>
    <name evidence="8" type="ORF">UFOVP1518_50</name>
    <name evidence="7" type="ORF">UFOVP1657_44</name>
    <name evidence="1" type="ORF">UFOVP475_63</name>
    <name evidence="2" type="ORF">UFOVP897_25</name>
    <name evidence="3" type="ORF">UFOVP984_63</name>
</gene>
<evidence type="ECO:0000313" key="6">
    <source>
        <dbReference type="EMBL" id="CAB4211890.1"/>
    </source>
</evidence>
<evidence type="ECO:0000313" key="8">
    <source>
        <dbReference type="EMBL" id="CAB5227422.1"/>
    </source>
</evidence>
<dbReference type="EMBL" id="LR796460">
    <property type="protein sequence ID" value="CAB4145915.1"/>
    <property type="molecule type" value="Genomic_DNA"/>
</dbReference>
<dbReference type="EMBL" id="LR798369">
    <property type="protein sequence ID" value="CAB5227422.1"/>
    <property type="molecule type" value="Genomic_DNA"/>
</dbReference>
<protein>
    <recommendedName>
        <fullName evidence="9">Terminase small subunit</fullName>
    </recommendedName>
</protein>
<dbReference type="EMBL" id="LR796926">
    <property type="protein sequence ID" value="CAB4175885.1"/>
    <property type="molecule type" value="Genomic_DNA"/>
</dbReference>